<evidence type="ECO:0000313" key="3">
    <source>
        <dbReference type="Proteomes" id="UP000017048"/>
    </source>
</evidence>
<comment type="caution">
    <text evidence="2">The sequence shown here is derived from an EMBL/GenBank/DDBJ whole genome shotgun (WGS) entry which is preliminary data.</text>
</comment>
<dbReference type="Gene3D" id="3.90.1200.10">
    <property type="match status" value="1"/>
</dbReference>
<feature type="domain" description="Aminoglycoside phosphotransferase" evidence="1">
    <location>
        <begin position="8"/>
        <end position="221"/>
    </location>
</feature>
<sequence length="262" mass="28733">MLYRWGVEFSQGWDSIAVLVDGRWVERRPRRPEVSDQLRRETRLMPWLAPRLPLAVPVPTVIGDSPLVVRHALVPGQAIEGPTAEHGREIGAFLRALHDSPAAEAVRRGVLSTTVTRNDREMTLRRFRAEVVPLLPADRRAPALAILDAAQDPPVDTVVHGDLGPEHILVDDDHVTGVIDFGDAHLGDAAVDLAWALYGAPPDFATAVAVTYGVTEPLRRRALLWHQLGPWHEVTYGADIADPETVRSGLAGVLDRLDLTAD</sequence>
<dbReference type="SUPFAM" id="SSF56112">
    <property type="entry name" value="Protein kinase-like (PK-like)"/>
    <property type="match status" value="1"/>
</dbReference>
<dbReference type="PANTHER" id="PTHR21310">
    <property type="entry name" value="AMINOGLYCOSIDE PHOSPHOTRANSFERASE-RELATED-RELATED"/>
    <property type="match status" value="1"/>
</dbReference>
<dbReference type="EMBL" id="BAFO02000026">
    <property type="protein sequence ID" value="GAD85049.1"/>
    <property type="molecule type" value="Genomic_DNA"/>
</dbReference>
<protein>
    <submittedName>
        <fullName evidence="2">Phosphotransferase</fullName>
    </submittedName>
</protein>
<keyword evidence="3" id="KW-1185">Reference proteome</keyword>
<dbReference type="eggNOG" id="COG3173">
    <property type="taxonomic scope" value="Bacteria"/>
</dbReference>
<dbReference type="InterPro" id="IPR002575">
    <property type="entry name" value="Aminoglycoside_PTrfase"/>
</dbReference>
<dbReference type="AlphaFoldDB" id="U5EIR9"/>
<dbReference type="Proteomes" id="UP000017048">
    <property type="component" value="Unassembled WGS sequence"/>
</dbReference>
<evidence type="ECO:0000259" key="1">
    <source>
        <dbReference type="Pfam" id="PF01636"/>
    </source>
</evidence>
<name>U5EIR9_NOCAS</name>
<dbReference type="GO" id="GO:0016740">
    <property type="term" value="F:transferase activity"/>
    <property type="evidence" value="ECO:0007669"/>
    <property type="project" value="UniProtKB-KW"/>
</dbReference>
<dbReference type="OrthoDB" id="3806873at2"/>
<accession>U5EIR9</accession>
<dbReference type="InterPro" id="IPR051678">
    <property type="entry name" value="AGP_Transferase"/>
</dbReference>
<evidence type="ECO:0000313" key="2">
    <source>
        <dbReference type="EMBL" id="GAD85049.1"/>
    </source>
</evidence>
<reference evidence="2 3" key="1">
    <citation type="journal article" date="2014" name="BMC Genomics">
        <title>Genome based analysis of type-I polyketide synthase and nonribosomal peptide synthetase gene clusters in seven strains of five representative Nocardia species.</title>
        <authorList>
            <person name="Komaki H."/>
            <person name="Ichikawa N."/>
            <person name="Hosoyama A."/>
            <person name="Takahashi-Nakaguchi A."/>
            <person name="Matsuzawa T."/>
            <person name="Suzuki K."/>
            <person name="Fujita N."/>
            <person name="Gonoi T."/>
        </authorList>
    </citation>
    <scope>NUCLEOTIDE SEQUENCE [LARGE SCALE GENOMIC DNA]</scope>
    <source>
        <strain evidence="2 3">NBRC 15531</strain>
    </source>
</reference>
<organism evidence="2 3">
    <name type="scientific">Nocardia asteroides NBRC 15531</name>
    <dbReference type="NCBI Taxonomy" id="1110697"/>
    <lineage>
        <taxon>Bacteria</taxon>
        <taxon>Bacillati</taxon>
        <taxon>Actinomycetota</taxon>
        <taxon>Actinomycetes</taxon>
        <taxon>Mycobacteriales</taxon>
        <taxon>Nocardiaceae</taxon>
        <taxon>Nocardia</taxon>
    </lineage>
</organism>
<dbReference type="Gene3D" id="3.30.200.20">
    <property type="entry name" value="Phosphorylase Kinase, domain 1"/>
    <property type="match status" value="1"/>
</dbReference>
<dbReference type="STRING" id="1824.SAMN05444423_11028"/>
<dbReference type="InterPro" id="IPR011009">
    <property type="entry name" value="Kinase-like_dom_sf"/>
</dbReference>
<gene>
    <name evidence="2" type="ORF">NCAST_26_00260</name>
</gene>
<proteinExistence type="predicted"/>
<dbReference type="Pfam" id="PF01636">
    <property type="entry name" value="APH"/>
    <property type="match status" value="1"/>
</dbReference>